<keyword evidence="2" id="KW-1185">Reference proteome</keyword>
<protein>
    <submittedName>
        <fullName evidence="1">Uncharacterized protein</fullName>
    </submittedName>
</protein>
<proteinExistence type="predicted"/>
<reference evidence="1 2" key="1">
    <citation type="submission" date="2007-01" db="EMBL/GenBank/DDBJ databases">
        <authorList>
            <person name="Haygood M."/>
            <person name="Podell S."/>
            <person name="Anderson C."/>
            <person name="Hopkinson B."/>
            <person name="Roe K."/>
            <person name="Barbeau K."/>
            <person name="Gaasterland T."/>
            <person name="Ferriera S."/>
            <person name="Johnson J."/>
            <person name="Kravitz S."/>
            <person name="Beeson K."/>
            <person name="Sutton G."/>
            <person name="Rogers Y.-H."/>
            <person name="Friedman R."/>
            <person name="Frazier M."/>
            <person name="Venter J.C."/>
        </authorList>
    </citation>
    <scope>NUCLEOTIDE SEQUENCE [LARGE SCALE GENOMIC DNA]</scope>
    <source>
        <strain evidence="1 2">ATCC 23134</strain>
    </source>
</reference>
<accession>A1ZT50</accession>
<sequence>MPDERPIVCTYFSWSFTNKETKPLILTLKVYKFFLLKVRKYN</sequence>
<evidence type="ECO:0000313" key="1">
    <source>
        <dbReference type="EMBL" id="EAY26439.1"/>
    </source>
</evidence>
<dbReference type="EMBL" id="AAWS01000034">
    <property type="protein sequence ID" value="EAY26439.1"/>
    <property type="molecule type" value="Genomic_DNA"/>
</dbReference>
<comment type="caution">
    <text evidence="1">The sequence shown here is derived from an EMBL/GenBank/DDBJ whole genome shotgun (WGS) entry which is preliminary data.</text>
</comment>
<organism evidence="1 2">
    <name type="scientific">Microscilla marina ATCC 23134</name>
    <dbReference type="NCBI Taxonomy" id="313606"/>
    <lineage>
        <taxon>Bacteria</taxon>
        <taxon>Pseudomonadati</taxon>
        <taxon>Bacteroidota</taxon>
        <taxon>Cytophagia</taxon>
        <taxon>Cytophagales</taxon>
        <taxon>Microscillaceae</taxon>
        <taxon>Microscilla</taxon>
    </lineage>
</organism>
<gene>
    <name evidence="1" type="ORF">M23134_07034</name>
</gene>
<name>A1ZT50_MICM2</name>
<dbReference type="Proteomes" id="UP000004095">
    <property type="component" value="Unassembled WGS sequence"/>
</dbReference>
<dbReference type="AlphaFoldDB" id="A1ZT50"/>
<evidence type="ECO:0000313" key="2">
    <source>
        <dbReference type="Proteomes" id="UP000004095"/>
    </source>
</evidence>